<feature type="signal peptide" evidence="1">
    <location>
        <begin position="1"/>
        <end position="32"/>
    </location>
</feature>
<organism evidence="2 3">
    <name type="scientific">Rhodococcus maanshanensis</name>
    <dbReference type="NCBI Taxonomy" id="183556"/>
    <lineage>
        <taxon>Bacteria</taxon>
        <taxon>Bacillati</taxon>
        <taxon>Actinomycetota</taxon>
        <taxon>Actinomycetes</taxon>
        <taxon>Mycobacteriales</taxon>
        <taxon>Nocardiaceae</taxon>
        <taxon>Rhodococcus</taxon>
    </lineage>
</organism>
<dbReference type="OrthoDB" id="4457497at2"/>
<dbReference type="RefSeq" id="WP_072752364.1">
    <property type="nucleotide sequence ID" value="NZ_FOAW01000018.1"/>
</dbReference>
<proteinExistence type="predicted"/>
<evidence type="ECO:0000256" key="1">
    <source>
        <dbReference type="SAM" id="SignalP"/>
    </source>
</evidence>
<dbReference type="Proteomes" id="UP000198677">
    <property type="component" value="Unassembled WGS sequence"/>
</dbReference>
<reference evidence="3" key="1">
    <citation type="submission" date="2016-10" db="EMBL/GenBank/DDBJ databases">
        <authorList>
            <person name="Varghese N."/>
            <person name="Submissions S."/>
        </authorList>
    </citation>
    <scope>NUCLEOTIDE SEQUENCE [LARGE SCALE GENOMIC DNA]</scope>
    <source>
        <strain evidence="3">DSM 44675</strain>
    </source>
</reference>
<dbReference type="EMBL" id="FOAW01000018">
    <property type="protein sequence ID" value="SEL96241.1"/>
    <property type="molecule type" value="Genomic_DNA"/>
</dbReference>
<dbReference type="AlphaFoldDB" id="A0A1H7UGZ8"/>
<keyword evidence="1" id="KW-0732">Signal</keyword>
<name>A0A1H7UGZ8_9NOCA</name>
<protein>
    <submittedName>
        <fullName evidence="2">Uncharacterized protein</fullName>
    </submittedName>
</protein>
<feature type="chain" id="PRO_5038661135" evidence="1">
    <location>
        <begin position="33"/>
        <end position="211"/>
    </location>
</feature>
<evidence type="ECO:0000313" key="3">
    <source>
        <dbReference type="Proteomes" id="UP000198677"/>
    </source>
</evidence>
<accession>A0A1H7UGZ8</accession>
<gene>
    <name evidence="2" type="ORF">SAMN05444583_11855</name>
</gene>
<sequence>MSRSSTPARRLAAVATTAALLAAGLLTGTATAGATGSSGGSVDFPRFDPDLQRLDTATVDNVTVTREVVGPNVGTEGEQVTFRTTFAATGAPDRLITRIDDQDPFPAASPSAEITYTKANGDRATETVTSTPNGAGIYVAAGAGWPITGAGATVVLEVTYTWYRTEKQAVTGDVQGTGVIADISGLGTQDFRSMKAQTRCVGCDWGFITGG</sequence>
<evidence type="ECO:0000313" key="2">
    <source>
        <dbReference type="EMBL" id="SEL96241.1"/>
    </source>
</evidence>
<keyword evidence="3" id="KW-1185">Reference proteome</keyword>